<dbReference type="InterPro" id="IPR023393">
    <property type="entry name" value="START-like_dom_sf"/>
</dbReference>
<evidence type="ECO:0000313" key="2">
    <source>
        <dbReference type="EMBL" id="CAI9785472.1"/>
    </source>
</evidence>
<dbReference type="Pfam" id="PF00407">
    <property type="entry name" value="Bet_v_1"/>
    <property type="match status" value="1"/>
</dbReference>
<dbReference type="InterPro" id="IPR051761">
    <property type="entry name" value="MLP-like_ligand-binding"/>
</dbReference>
<dbReference type="AlphaFoldDB" id="A0AAD2EB35"/>
<dbReference type="EMBL" id="OU503056">
    <property type="protein sequence ID" value="CAI9785472.1"/>
    <property type="molecule type" value="Genomic_DNA"/>
</dbReference>
<keyword evidence="3" id="KW-1185">Reference proteome</keyword>
<reference evidence="2" key="1">
    <citation type="submission" date="2023-05" db="EMBL/GenBank/DDBJ databases">
        <authorList>
            <person name="Huff M."/>
        </authorList>
    </citation>
    <scope>NUCLEOTIDE SEQUENCE</scope>
</reference>
<dbReference type="Gene3D" id="3.30.530.20">
    <property type="match status" value="1"/>
</dbReference>
<protein>
    <recommendedName>
        <fullName evidence="1">Bet v I/Major latex protein domain-containing protein</fullName>
    </recommendedName>
</protein>
<feature type="domain" description="Bet v I/Major latex protein" evidence="1">
    <location>
        <begin position="2"/>
        <end position="144"/>
    </location>
</feature>
<dbReference type="SUPFAM" id="SSF55961">
    <property type="entry name" value="Bet v1-like"/>
    <property type="match status" value="1"/>
</dbReference>
<dbReference type="InterPro" id="IPR000916">
    <property type="entry name" value="Bet_v_I/MLP"/>
</dbReference>
<accession>A0AAD2EB35</accession>
<dbReference type="Proteomes" id="UP000834106">
    <property type="component" value="Chromosome 21"/>
</dbReference>
<dbReference type="CDD" id="cd07816">
    <property type="entry name" value="Bet_v1-like"/>
    <property type="match status" value="1"/>
</dbReference>
<organism evidence="2 3">
    <name type="scientific">Fraxinus pennsylvanica</name>
    <dbReference type="NCBI Taxonomy" id="56036"/>
    <lineage>
        <taxon>Eukaryota</taxon>
        <taxon>Viridiplantae</taxon>
        <taxon>Streptophyta</taxon>
        <taxon>Embryophyta</taxon>
        <taxon>Tracheophyta</taxon>
        <taxon>Spermatophyta</taxon>
        <taxon>Magnoliopsida</taxon>
        <taxon>eudicotyledons</taxon>
        <taxon>Gunneridae</taxon>
        <taxon>Pentapetalae</taxon>
        <taxon>asterids</taxon>
        <taxon>lamiids</taxon>
        <taxon>Lamiales</taxon>
        <taxon>Oleaceae</taxon>
        <taxon>Oleeae</taxon>
        <taxon>Fraxinus</taxon>
    </lineage>
</organism>
<dbReference type="GO" id="GO:0006952">
    <property type="term" value="P:defense response"/>
    <property type="evidence" value="ECO:0007669"/>
    <property type="project" value="InterPro"/>
</dbReference>
<gene>
    <name evidence="2" type="ORF">FPE_LOCUS32902</name>
</gene>
<evidence type="ECO:0000313" key="3">
    <source>
        <dbReference type="Proteomes" id="UP000834106"/>
    </source>
</evidence>
<proteinExistence type="predicted"/>
<name>A0AAD2EB35_9LAMI</name>
<dbReference type="SMART" id="SM01037">
    <property type="entry name" value="Bet_v_1"/>
    <property type="match status" value="1"/>
</dbReference>
<dbReference type="PANTHER" id="PTHR31907">
    <property type="entry name" value="MLP-LIKE PROTEIN 423"/>
    <property type="match status" value="1"/>
</dbReference>
<evidence type="ECO:0000259" key="1">
    <source>
        <dbReference type="SMART" id="SM01037"/>
    </source>
</evidence>
<sequence length="145" mass="16424">MGLKGKLTAQIEMIAGGDVFHELLSNSPHQIPSISPNTIHGCDLHEGEWGTVGSVYFWKFTHDGKQKVAKDIVEAIDKEKRSLTFNVIEGDLIELYKVFKISFHVETHDDIDLVTWILDYEKLKDDIEELLTFLGLVINPSKDTI</sequence>